<reference evidence="1" key="1">
    <citation type="submission" date="2019-09" db="EMBL/GenBank/DDBJ databases">
        <authorList>
            <person name="Rodrigo-Torres L."/>
            <person name="Arahal R. D."/>
            <person name="Lucena T."/>
        </authorList>
    </citation>
    <scope>NUCLEOTIDE SEQUENCE</scope>
    <source>
        <strain evidence="1">ISS653</strain>
    </source>
</reference>
<organism evidence="1 2">
    <name type="scientific">Mesonia oceanica</name>
    <dbReference type="NCBI Taxonomy" id="2687242"/>
    <lineage>
        <taxon>Bacteria</taxon>
        <taxon>Pseudomonadati</taxon>
        <taxon>Bacteroidota</taxon>
        <taxon>Flavobacteriia</taxon>
        <taxon>Flavobacteriales</taxon>
        <taxon>Flavobacteriaceae</taxon>
        <taxon>Mesonia</taxon>
    </lineage>
</organism>
<evidence type="ECO:0000313" key="2">
    <source>
        <dbReference type="Proteomes" id="UP000356253"/>
    </source>
</evidence>
<keyword evidence="2" id="KW-1185">Reference proteome</keyword>
<protein>
    <submittedName>
        <fullName evidence="1">Uncharacterized protein</fullName>
    </submittedName>
</protein>
<dbReference type="EMBL" id="CABVMM010000009">
    <property type="protein sequence ID" value="VVV01201.1"/>
    <property type="molecule type" value="Genomic_DNA"/>
</dbReference>
<evidence type="ECO:0000313" key="1">
    <source>
        <dbReference type="EMBL" id="VVV01201.1"/>
    </source>
</evidence>
<dbReference type="Proteomes" id="UP000356253">
    <property type="component" value="Unassembled WGS sequence"/>
</dbReference>
<sequence>MKKITFFTLCIASISLCMAQDLCEEALGVDFGTYSVGGIDGEPAPENCINLFNNGEAGEWYKFVPQQDYYLEISTDLAVNTGKDTRFHVYVGNCDDLTCLGGDEDSGNNLLSKFHFNATQGTTYFIVFDNKWSSEGFDFEISEYVAPETLIAFEASVINPMPPGNTLGAVDMTGDFLDDIVSIAADNVNILEQTTPGTFNEINIPTSNAPFIPSWSFAVADFDRNGFNDLLYGGGAGVTFMKASSDGTSFTEISDDQFVFSQRSNFVDINKDGHLDAFVCHDWEPNVYYLNDGFGNLVFNQGGLGDSEQGGNYGSIWVDYDNDGDLDLFIAKCRGGNTEIKINQMHRNNGDGTFSEVAEEIGLADPIQTWSSAWADFDNNGFMDVFVGASSFEDGSHKLMYNNGDGTFTDFTTGTGIENMMSMGTENVAYDFNNDGYVDIYGIGGRILINNGDMTFTDAQIDIPNGPVGDFNNDGFLDIIDYDKIQYNQPNGNNWLKVALVGTESNINGIGARIEVISALGKQIRDVKAGIGFRYMNSLNTHFGIGEDTEISKVIVKWPSGIVDEISNPDFNKTLVVEEGSFLSVNKTAYKNLSLYPNPATEVIHINSAFNIEGEKYEVFSITGQRQISGTIQQASSIQIDRLSSGIYFLKVYANGKVFQRKFIKE</sequence>
<gene>
    <name evidence="1" type="ORF">FVB9532_02486</name>
</gene>
<proteinExistence type="predicted"/>
<comment type="caution">
    <text evidence="1">The sequence shown here is derived from an EMBL/GenBank/DDBJ whole genome shotgun (WGS) entry which is preliminary data.</text>
</comment>
<accession>A0AC61Y9L6</accession>
<name>A0AC61Y9L6_9FLAO</name>